<name>A0AAN7LD28_TRANT</name>
<evidence type="ECO:0000313" key="3">
    <source>
        <dbReference type="Proteomes" id="UP001346149"/>
    </source>
</evidence>
<evidence type="ECO:0000256" key="1">
    <source>
        <dbReference type="SAM" id="MobiDB-lite"/>
    </source>
</evidence>
<feature type="compositionally biased region" description="Polar residues" evidence="1">
    <location>
        <begin position="52"/>
        <end position="63"/>
    </location>
</feature>
<dbReference type="Proteomes" id="UP001346149">
    <property type="component" value="Unassembled WGS sequence"/>
</dbReference>
<evidence type="ECO:0000313" key="2">
    <source>
        <dbReference type="EMBL" id="KAK4784272.1"/>
    </source>
</evidence>
<accession>A0AAN7LD28</accession>
<feature type="region of interest" description="Disordered" evidence="1">
    <location>
        <begin position="24"/>
        <end position="63"/>
    </location>
</feature>
<protein>
    <submittedName>
        <fullName evidence="2">Uncharacterized protein</fullName>
    </submittedName>
</protein>
<dbReference type="EMBL" id="JAXQNO010000014">
    <property type="protein sequence ID" value="KAK4784272.1"/>
    <property type="molecule type" value="Genomic_DNA"/>
</dbReference>
<reference evidence="2 3" key="1">
    <citation type="journal article" date="2023" name="Hortic Res">
        <title>Pangenome of water caltrop reveals structural variations and asymmetric subgenome divergence after allopolyploidization.</title>
        <authorList>
            <person name="Zhang X."/>
            <person name="Chen Y."/>
            <person name="Wang L."/>
            <person name="Yuan Y."/>
            <person name="Fang M."/>
            <person name="Shi L."/>
            <person name="Lu R."/>
            <person name="Comes H.P."/>
            <person name="Ma Y."/>
            <person name="Chen Y."/>
            <person name="Huang G."/>
            <person name="Zhou Y."/>
            <person name="Zheng Z."/>
            <person name="Qiu Y."/>
        </authorList>
    </citation>
    <scope>NUCLEOTIDE SEQUENCE [LARGE SCALE GENOMIC DNA]</scope>
    <source>
        <strain evidence="2">F231</strain>
    </source>
</reference>
<dbReference type="AlphaFoldDB" id="A0AAN7LD28"/>
<comment type="caution">
    <text evidence="2">The sequence shown here is derived from an EMBL/GenBank/DDBJ whole genome shotgun (WGS) entry which is preliminary data.</text>
</comment>
<proteinExistence type="predicted"/>
<gene>
    <name evidence="2" type="ORF">SAY86_018640</name>
</gene>
<keyword evidence="3" id="KW-1185">Reference proteome</keyword>
<organism evidence="2 3">
    <name type="scientific">Trapa natans</name>
    <name type="common">Water chestnut</name>
    <dbReference type="NCBI Taxonomy" id="22666"/>
    <lineage>
        <taxon>Eukaryota</taxon>
        <taxon>Viridiplantae</taxon>
        <taxon>Streptophyta</taxon>
        <taxon>Embryophyta</taxon>
        <taxon>Tracheophyta</taxon>
        <taxon>Spermatophyta</taxon>
        <taxon>Magnoliopsida</taxon>
        <taxon>eudicotyledons</taxon>
        <taxon>Gunneridae</taxon>
        <taxon>Pentapetalae</taxon>
        <taxon>rosids</taxon>
        <taxon>malvids</taxon>
        <taxon>Myrtales</taxon>
        <taxon>Lythraceae</taxon>
        <taxon>Trapa</taxon>
    </lineage>
</organism>
<sequence>MSGDAFSISPTSLPVFTQDQHHFSVNPNPNPASNPLAASSGNVPAAKKRRNQPATNLNFGTGNDTRVNSFAGIPHGFAGPRVQDISGIPQQSGSLLHPDIGFSEMAMMGSGGNNLLGSSSSPMENYGVIPNSGGLSLSVLPQIGMKEETGGGNTMVSTSVGLMGGRALYNTDSNNIVLHHHHHHSTNKMPEKPPPAAVPMSATALLQKAAQMGSTRSSGGGPMYGSSFGLMSSSLSSSSSRSSRSSEQQHMINAASLMKHSHGDHHQQQLRFGGSNSSMNLNLTRDFLGVGGDHGGAGGGGGGPHDPSNSLFFNEELARFASSFGSGLAGSFAGNPQ</sequence>
<feature type="compositionally biased region" description="Low complexity" evidence="1">
    <location>
        <begin position="24"/>
        <end position="40"/>
    </location>
</feature>